<organism evidence="10 11">
    <name type="scientific">Bittarella massiliensis</name>
    <name type="common">ex Durand et al. 2017</name>
    <dbReference type="NCBI Taxonomy" id="1720313"/>
    <lineage>
        <taxon>Bacteria</taxon>
        <taxon>Bacillati</taxon>
        <taxon>Bacillota</taxon>
        <taxon>Clostridia</taxon>
        <taxon>Eubacteriales</taxon>
        <taxon>Oscillospiraceae</taxon>
        <taxon>Bittarella (ex Durand et al. 2017)</taxon>
    </lineage>
</organism>
<keyword evidence="6" id="KW-0178">Competence</keyword>
<evidence type="ECO:0000256" key="3">
    <source>
        <dbReference type="ARBA" id="ARBA00011901"/>
    </source>
</evidence>
<dbReference type="CDD" id="cd06583">
    <property type="entry name" value="PGRP"/>
    <property type="match status" value="1"/>
</dbReference>
<evidence type="ECO:0000313" key="10">
    <source>
        <dbReference type="EMBL" id="MCQ4949319.1"/>
    </source>
</evidence>
<accession>A0AAW5KEA9</accession>
<comment type="catalytic activity">
    <reaction evidence="1">
        <text>Hydrolyzes the link between N-acetylmuramoyl residues and L-amino acid residues in certain cell-wall glycopeptides.</text>
        <dbReference type="EC" id="3.5.1.28"/>
    </reaction>
</comment>
<evidence type="ECO:0000256" key="6">
    <source>
        <dbReference type="ARBA" id="ARBA00023287"/>
    </source>
</evidence>
<protein>
    <recommendedName>
        <fullName evidence="3">N-acetylmuramoyl-L-alanine amidase</fullName>
        <ecNumber evidence="3">3.5.1.28</ecNumber>
    </recommendedName>
</protein>
<dbReference type="EC" id="3.5.1.28" evidence="3"/>
<dbReference type="GO" id="GO:0008745">
    <property type="term" value="F:N-acetylmuramoyl-L-alanine amidase activity"/>
    <property type="evidence" value="ECO:0007669"/>
    <property type="project" value="UniProtKB-EC"/>
</dbReference>
<dbReference type="GO" id="GO:0071555">
    <property type="term" value="P:cell wall organization"/>
    <property type="evidence" value="ECO:0007669"/>
    <property type="project" value="UniProtKB-KW"/>
</dbReference>
<feature type="domain" description="SH3b" evidence="8">
    <location>
        <begin position="242"/>
        <end position="300"/>
    </location>
</feature>
<evidence type="ECO:0000256" key="4">
    <source>
        <dbReference type="ARBA" id="ARBA00022801"/>
    </source>
</evidence>
<evidence type="ECO:0000256" key="5">
    <source>
        <dbReference type="ARBA" id="ARBA00022969"/>
    </source>
</evidence>
<dbReference type="GO" id="GO:0009253">
    <property type="term" value="P:peptidoglycan catabolic process"/>
    <property type="evidence" value="ECO:0007669"/>
    <property type="project" value="InterPro"/>
</dbReference>
<dbReference type="GO" id="GO:0030420">
    <property type="term" value="P:establishment of competence for transformation"/>
    <property type="evidence" value="ECO:0007669"/>
    <property type="project" value="UniProtKB-KW"/>
</dbReference>
<dbReference type="InterPro" id="IPR002502">
    <property type="entry name" value="Amidase_domain"/>
</dbReference>
<dbReference type="InterPro" id="IPR036505">
    <property type="entry name" value="Amidase/PGRP_sf"/>
</dbReference>
<comment type="similarity">
    <text evidence="2">Belongs to the N-acetylmuramoyl-L-alanine amidase 2 family.</text>
</comment>
<dbReference type="SMART" id="SM00287">
    <property type="entry name" value="SH3b"/>
    <property type="match status" value="3"/>
</dbReference>
<sequence length="358" mass="38568">MATLIGMLAYKGSGPRPGHALTPKYITIHNTANRGNGADAVAHGNLLRGGWRNKAIGWHYVVDEGRVVQCIPEDESTWHAGDGANGTGNRQSLAIEICENDDGDLRQATENAAQLTAELMRRHGIPIERVVQHNHWSGKDCPNRIRRGEPYDWRTFLARVQSYLGGGQEAPAPSPAEGTLSVAPGTWNVRTGPGMEYPSAKVITGSQVLAYTEMSDGWYHIDGGWIGPKAVADASAAPVPERKTITIKSGTWNLRAGPGMEYGVIKVTVGGRAVNYTEVVDGWYHTAEGWLGPKGVVGAAAQAKTVRVNSGNWRVRQGPGTEYGTVRVMTGGCTVEYTEITDGWYHIADGWIGPACVR</sequence>
<name>A0AAW5KEA9_9FIRM</name>
<dbReference type="AlphaFoldDB" id="A0AAW5KEA9"/>
<dbReference type="GO" id="GO:0030435">
    <property type="term" value="P:sporulation resulting in formation of a cellular spore"/>
    <property type="evidence" value="ECO:0007669"/>
    <property type="project" value="UniProtKB-KW"/>
</dbReference>
<evidence type="ECO:0000313" key="11">
    <source>
        <dbReference type="Proteomes" id="UP001205063"/>
    </source>
</evidence>
<dbReference type="EMBL" id="JANGAB010000003">
    <property type="protein sequence ID" value="MCQ4949319.1"/>
    <property type="molecule type" value="Genomic_DNA"/>
</dbReference>
<comment type="caution">
    <text evidence="10">The sequence shown here is derived from an EMBL/GenBank/DDBJ whole genome shotgun (WGS) entry which is preliminary data.</text>
</comment>
<dbReference type="SMART" id="SM00644">
    <property type="entry name" value="Ami_2"/>
    <property type="match status" value="1"/>
</dbReference>
<reference evidence="10" key="1">
    <citation type="submission" date="2022-06" db="EMBL/GenBank/DDBJ databases">
        <title>Isolation of gut microbiota from human fecal samples.</title>
        <authorList>
            <person name="Pamer E.G."/>
            <person name="Barat B."/>
            <person name="Waligurski E."/>
            <person name="Medina S."/>
            <person name="Paddock L."/>
            <person name="Mostad J."/>
        </authorList>
    </citation>
    <scope>NUCLEOTIDE SEQUENCE</scope>
    <source>
        <strain evidence="10">DFI.7.96</strain>
    </source>
</reference>
<dbReference type="Gene3D" id="2.30.30.40">
    <property type="entry name" value="SH3 Domains"/>
    <property type="match status" value="1"/>
</dbReference>
<dbReference type="PANTHER" id="PTHR30417">
    <property type="entry name" value="N-ACETYLMURAMOYL-L-ALANINE AMIDASE AMID"/>
    <property type="match status" value="1"/>
</dbReference>
<evidence type="ECO:0000259" key="9">
    <source>
        <dbReference type="SMART" id="SM00644"/>
    </source>
</evidence>
<dbReference type="Pfam" id="PF01510">
    <property type="entry name" value="Amidase_2"/>
    <property type="match status" value="1"/>
</dbReference>
<keyword evidence="4 10" id="KW-0378">Hydrolase</keyword>
<dbReference type="PANTHER" id="PTHR30417:SF11">
    <property type="entry name" value="N-ACETYLMURAMOYL-L-ALANINE AMIDASE XLYA"/>
    <property type="match status" value="1"/>
</dbReference>
<dbReference type="SUPFAM" id="SSF55846">
    <property type="entry name" value="N-acetylmuramoyl-L-alanine amidase-like"/>
    <property type="match status" value="1"/>
</dbReference>
<dbReference type="RefSeq" id="WP_256135951.1">
    <property type="nucleotide sequence ID" value="NZ_JANGAB010000003.1"/>
</dbReference>
<feature type="domain" description="SH3b" evidence="8">
    <location>
        <begin position="303"/>
        <end position="354"/>
    </location>
</feature>
<feature type="domain" description="SH3b" evidence="8">
    <location>
        <begin position="177"/>
        <end position="235"/>
    </location>
</feature>
<feature type="domain" description="N-acetylmuramoyl-L-alanine amidase" evidence="9">
    <location>
        <begin position="13"/>
        <end position="151"/>
    </location>
</feature>
<evidence type="ECO:0000259" key="8">
    <source>
        <dbReference type="SMART" id="SM00287"/>
    </source>
</evidence>
<dbReference type="InterPro" id="IPR003646">
    <property type="entry name" value="SH3-like_bac-type"/>
</dbReference>
<keyword evidence="5" id="KW-0749">Sporulation</keyword>
<gene>
    <name evidence="10" type="ORF">NE646_06515</name>
</gene>
<dbReference type="Gene3D" id="3.40.80.10">
    <property type="entry name" value="Peptidoglycan recognition protein-like"/>
    <property type="match status" value="1"/>
</dbReference>
<proteinExistence type="inferred from homology"/>
<evidence type="ECO:0000256" key="1">
    <source>
        <dbReference type="ARBA" id="ARBA00001561"/>
    </source>
</evidence>
<dbReference type="GO" id="GO:0009254">
    <property type="term" value="P:peptidoglycan turnover"/>
    <property type="evidence" value="ECO:0007669"/>
    <property type="project" value="TreeGrafter"/>
</dbReference>
<keyword evidence="7" id="KW-0961">Cell wall biogenesis/degradation</keyword>
<evidence type="ECO:0000256" key="2">
    <source>
        <dbReference type="ARBA" id="ARBA00007553"/>
    </source>
</evidence>
<dbReference type="Proteomes" id="UP001205063">
    <property type="component" value="Unassembled WGS sequence"/>
</dbReference>
<evidence type="ECO:0000256" key="7">
    <source>
        <dbReference type="ARBA" id="ARBA00023316"/>
    </source>
</evidence>
<dbReference type="InterPro" id="IPR051206">
    <property type="entry name" value="NAMLAA_amidase_2"/>
</dbReference>